<feature type="transmembrane region" description="Helical" evidence="6">
    <location>
        <begin position="96"/>
        <end position="112"/>
    </location>
</feature>
<accession>A0A081N842</accession>
<dbReference type="Pfam" id="PF01169">
    <property type="entry name" value="GDT1"/>
    <property type="match status" value="2"/>
</dbReference>
<dbReference type="Proteomes" id="UP000028006">
    <property type="component" value="Unassembled WGS sequence"/>
</dbReference>
<feature type="transmembrane region" description="Helical" evidence="6">
    <location>
        <begin position="132"/>
        <end position="153"/>
    </location>
</feature>
<dbReference type="GO" id="GO:0016020">
    <property type="term" value="C:membrane"/>
    <property type="evidence" value="ECO:0007669"/>
    <property type="project" value="UniProtKB-SubCell"/>
</dbReference>
<gene>
    <name evidence="7" type="ORF">GZ77_09860</name>
</gene>
<dbReference type="AlphaFoldDB" id="A0A081N842"/>
<name>A0A081N842_9GAMM</name>
<evidence type="ECO:0000256" key="4">
    <source>
        <dbReference type="ARBA" id="ARBA00022989"/>
    </source>
</evidence>
<evidence type="ECO:0000256" key="2">
    <source>
        <dbReference type="ARBA" id="ARBA00009190"/>
    </source>
</evidence>
<keyword evidence="4 6" id="KW-1133">Transmembrane helix</keyword>
<evidence type="ECO:0000313" key="7">
    <source>
        <dbReference type="EMBL" id="KEQ14615.1"/>
    </source>
</evidence>
<evidence type="ECO:0000313" key="8">
    <source>
        <dbReference type="Proteomes" id="UP000028006"/>
    </source>
</evidence>
<evidence type="ECO:0000256" key="1">
    <source>
        <dbReference type="ARBA" id="ARBA00004141"/>
    </source>
</evidence>
<keyword evidence="5 6" id="KW-0472">Membrane</keyword>
<dbReference type="RefSeq" id="WP_034874567.1">
    <property type="nucleotide sequence ID" value="NZ_JOKG01000002.1"/>
</dbReference>
<organism evidence="7 8">
    <name type="scientific">Endozoicomonas montiporae</name>
    <dbReference type="NCBI Taxonomy" id="1027273"/>
    <lineage>
        <taxon>Bacteria</taxon>
        <taxon>Pseudomonadati</taxon>
        <taxon>Pseudomonadota</taxon>
        <taxon>Gammaproteobacteria</taxon>
        <taxon>Oceanospirillales</taxon>
        <taxon>Endozoicomonadaceae</taxon>
        <taxon>Endozoicomonas</taxon>
    </lineage>
</organism>
<comment type="similarity">
    <text evidence="2 6">Belongs to the GDT1 family.</text>
</comment>
<feature type="transmembrane region" description="Helical" evidence="6">
    <location>
        <begin position="35"/>
        <end position="55"/>
    </location>
</feature>
<protein>
    <recommendedName>
        <fullName evidence="6">GDT1 family protein</fullName>
    </recommendedName>
</protein>
<sequence length="185" mass="20421">MEAFLSSTFAIAIAEIGDKTQLLAFILATRFRKPLVICLGILAATTLNHAAAAWVGQWIAEWITGDTGRYLLAASFAVVAIWMLIPDKVEKEESRFYRYGPFTATFILFFLAEIGDKTQVATVLLAAMYDNYWAVIIGTTVGMMLANVPVVMMGKLSADKLPMQWVHRFSACLFLAFATLTLTHG</sequence>
<dbReference type="InterPro" id="IPR001727">
    <property type="entry name" value="GDT1-like"/>
</dbReference>
<dbReference type="GO" id="GO:0046873">
    <property type="term" value="F:metal ion transmembrane transporter activity"/>
    <property type="evidence" value="ECO:0007669"/>
    <property type="project" value="InterPro"/>
</dbReference>
<keyword evidence="3 6" id="KW-0812">Transmembrane</keyword>
<comment type="caution">
    <text evidence="7">The sequence shown here is derived from an EMBL/GenBank/DDBJ whole genome shotgun (WGS) entry which is preliminary data.</text>
</comment>
<dbReference type="eggNOG" id="COG2119">
    <property type="taxonomic scope" value="Bacteria"/>
</dbReference>
<evidence type="ECO:0000256" key="3">
    <source>
        <dbReference type="ARBA" id="ARBA00022692"/>
    </source>
</evidence>
<dbReference type="EMBL" id="JOKG01000002">
    <property type="protein sequence ID" value="KEQ14615.1"/>
    <property type="molecule type" value="Genomic_DNA"/>
</dbReference>
<proteinExistence type="inferred from homology"/>
<reference evidence="7 8" key="1">
    <citation type="submission" date="2014-06" db="EMBL/GenBank/DDBJ databases">
        <title>Whole Genome Sequences of Three Symbiotic Endozoicomonas Bacteria.</title>
        <authorList>
            <person name="Neave M.J."/>
            <person name="Apprill A."/>
            <person name="Voolstra C.R."/>
        </authorList>
    </citation>
    <scope>NUCLEOTIDE SEQUENCE [LARGE SCALE GENOMIC DNA]</scope>
    <source>
        <strain evidence="7 8">LMG 24815</strain>
    </source>
</reference>
<evidence type="ECO:0000256" key="5">
    <source>
        <dbReference type="ARBA" id="ARBA00023136"/>
    </source>
</evidence>
<feature type="transmembrane region" description="Helical" evidence="6">
    <location>
        <begin position="165"/>
        <end position="183"/>
    </location>
</feature>
<evidence type="ECO:0000256" key="6">
    <source>
        <dbReference type="RuleBase" id="RU365102"/>
    </source>
</evidence>
<feature type="transmembrane region" description="Helical" evidence="6">
    <location>
        <begin position="67"/>
        <end position="84"/>
    </location>
</feature>
<keyword evidence="8" id="KW-1185">Reference proteome</keyword>
<dbReference type="PANTHER" id="PTHR12608:SF1">
    <property type="entry name" value="TRANSMEMBRANE PROTEIN 165"/>
    <property type="match status" value="1"/>
</dbReference>
<comment type="subcellular location">
    <subcellularLocation>
        <location evidence="1 6">Membrane</location>
        <topology evidence="1 6">Multi-pass membrane protein</topology>
    </subcellularLocation>
</comment>
<dbReference type="PANTHER" id="PTHR12608">
    <property type="entry name" value="TRANSMEMBRANE PROTEIN HTP-1 RELATED"/>
    <property type="match status" value="1"/>
</dbReference>